<dbReference type="GO" id="GO:0003677">
    <property type="term" value="F:DNA binding"/>
    <property type="evidence" value="ECO:0007669"/>
    <property type="project" value="InterPro"/>
</dbReference>
<gene>
    <name evidence="3" type="ordered locus">Acid_6474</name>
</gene>
<dbReference type="HOGENOM" id="CLU_1508800_0_0_0"/>
<dbReference type="STRING" id="234267.Acid_6474"/>
<dbReference type="InterPro" id="IPR036515">
    <property type="entry name" value="Transposase_17_sf"/>
</dbReference>
<dbReference type="GO" id="GO:0006313">
    <property type="term" value="P:DNA transposition"/>
    <property type="evidence" value="ECO:0007669"/>
    <property type="project" value="InterPro"/>
</dbReference>
<sequence>MTYVITFACYGCHLHGTDSGSVDRTQNLPGTATIEPNSKRSEQERSQMDQPPYHLDRVRRDAVLKAIQEVCSNRCWSLLAAHVRSNHVHTVVDGEISPELIMNSFKSYASRRLNCLRLDPRGRKRWARHGSTRWLWKPQHVSAAMQYVIAEQGDAMSVLDGEHPD</sequence>
<dbReference type="InterPro" id="IPR002686">
    <property type="entry name" value="Transposase_17"/>
</dbReference>
<feature type="compositionally biased region" description="Basic and acidic residues" evidence="1">
    <location>
        <begin position="37"/>
        <end position="47"/>
    </location>
</feature>
<name>Q01SH2_SOLUE</name>
<dbReference type="AlphaFoldDB" id="Q01SH2"/>
<dbReference type="EMBL" id="CP000473">
    <property type="protein sequence ID" value="ABJ87398.1"/>
    <property type="molecule type" value="Genomic_DNA"/>
</dbReference>
<evidence type="ECO:0000313" key="3">
    <source>
        <dbReference type="EMBL" id="ABJ87398.1"/>
    </source>
</evidence>
<protein>
    <recommendedName>
        <fullName evidence="2">Transposase IS200-like domain-containing protein</fullName>
    </recommendedName>
</protein>
<dbReference type="OrthoDB" id="274221at2"/>
<reference evidence="3" key="1">
    <citation type="submission" date="2006-10" db="EMBL/GenBank/DDBJ databases">
        <title>Complete sequence of Solibacter usitatus Ellin6076.</title>
        <authorList>
            <consortium name="US DOE Joint Genome Institute"/>
            <person name="Copeland A."/>
            <person name="Lucas S."/>
            <person name="Lapidus A."/>
            <person name="Barry K."/>
            <person name="Detter J.C."/>
            <person name="Glavina del Rio T."/>
            <person name="Hammon N."/>
            <person name="Israni S."/>
            <person name="Dalin E."/>
            <person name="Tice H."/>
            <person name="Pitluck S."/>
            <person name="Thompson L.S."/>
            <person name="Brettin T."/>
            <person name="Bruce D."/>
            <person name="Han C."/>
            <person name="Tapia R."/>
            <person name="Gilna P."/>
            <person name="Schmutz J."/>
            <person name="Larimer F."/>
            <person name="Land M."/>
            <person name="Hauser L."/>
            <person name="Kyrpides N."/>
            <person name="Mikhailova N."/>
            <person name="Janssen P.H."/>
            <person name="Kuske C.R."/>
            <person name="Richardson P."/>
        </authorList>
    </citation>
    <scope>NUCLEOTIDE SEQUENCE</scope>
    <source>
        <strain evidence="3">Ellin6076</strain>
    </source>
</reference>
<dbReference type="SUPFAM" id="SSF143422">
    <property type="entry name" value="Transposase IS200-like"/>
    <property type="match status" value="1"/>
</dbReference>
<feature type="domain" description="Transposase IS200-like" evidence="2">
    <location>
        <begin position="60"/>
        <end position="117"/>
    </location>
</feature>
<dbReference type="Pfam" id="PF01797">
    <property type="entry name" value="Y1_Tnp"/>
    <property type="match status" value="1"/>
</dbReference>
<evidence type="ECO:0000259" key="2">
    <source>
        <dbReference type="Pfam" id="PF01797"/>
    </source>
</evidence>
<feature type="compositionally biased region" description="Polar residues" evidence="1">
    <location>
        <begin position="21"/>
        <end position="36"/>
    </location>
</feature>
<dbReference type="Gene3D" id="3.30.70.1290">
    <property type="entry name" value="Transposase IS200-like"/>
    <property type="match status" value="1"/>
</dbReference>
<dbReference type="InParanoid" id="Q01SH2"/>
<dbReference type="eggNOG" id="COG1943">
    <property type="taxonomic scope" value="Bacteria"/>
</dbReference>
<dbReference type="GO" id="GO:0004803">
    <property type="term" value="F:transposase activity"/>
    <property type="evidence" value="ECO:0007669"/>
    <property type="project" value="InterPro"/>
</dbReference>
<accession>Q01SH2</accession>
<dbReference type="KEGG" id="sus:Acid_6474"/>
<proteinExistence type="predicted"/>
<feature type="region of interest" description="Disordered" evidence="1">
    <location>
        <begin position="21"/>
        <end position="52"/>
    </location>
</feature>
<organism evidence="3">
    <name type="scientific">Solibacter usitatus (strain Ellin6076)</name>
    <dbReference type="NCBI Taxonomy" id="234267"/>
    <lineage>
        <taxon>Bacteria</taxon>
        <taxon>Pseudomonadati</taxon>
        <taxon>Acidobacteriota</taxon>
        <taxon>Terriglobia</taxon>
        <taxon>Bryobacterales</taxon>
        <taxon>Solibacteraceae</taxon>
        <taxon>Candidatus Solibacter</taxon>
    </lineage>
</organism>
<evidence type="ECO:0000256" key="1">
    <source>
        <dbReference type="SAM" id="MobiDB-lite"/>
    </source>
</evidence>